<dbReference type="EMBL" id="CAEKDK010000006">
    <property type="protein sequence ID" value="CAB4282770.1"/>
    <property type="molecule type" value="Genomic_DNA"/>
</dbReference>
<gene>
    <name evidence="1" type="ORF">CURHAP_LOCUS36412</name>
</gene>
<protein>
    <submittedName>
        <fullName evidence="1">Uncharacterized protein</fullName>
    </submittedName>
</protein>
<organism evidence="1 2">
    <name type="scientific">Prunus armeniaca</name>
    <name type="common">Apricot</name>
    <name type="synonym">Armeniaca vulgaris</name>
    <dbReference type="NCBI Taxonomy" id="36596"/>
    <lineage>
        <taxon>Eukaryota</taxon>
        <taxon>Viridiplantae</taxon>
        <taxon>Streptophyta</taxon>
        <taxon>Embryophyta</taxon>
        <taxon>Tracheophyta</taxon>
        <taxon>Spermatophyta</taxon>
        <taxon>Magnoliopsida</taxon>
        <taxon>eudicotyledons</taxon>
        <taxon>Gunneridae</taxon>
        <taxon>Pentapetalae</taxon>
        <taxon>rosids</taxon>
        <taxon>fabids</taxon>
        <taxon>Rosales</taxon>
        <taxon>Rosaceae</taxon>
        <taxon>Amygdaloideae</taxon>
        <taxon>Amygdaleae</taxon>
        <taxon>Prunus</taxon>
    </lineage>
</organism>
<sequence>MHCAPLYARGVDDEIEAALQKVEKALTESSWAIELQRMWRLRLDLWRKLLSCPNWLRKKMLD</sequence>
<dbReference type="AlphaFoldDB" id="A0A6J5V1F6"/>
<reference evidence="1 2" key="1">
    <citation type="submission" date="2020-05" db="EMBL/GenBank/DDBJ databases">
        <authorList>
            <person name="Campoy J."/>
            <person name="Schneeberger K."/>
            <person name="Spophaly S."/>
        </authorList>
    </citation>
    <scope>NUCLEOTIDE SEQUENCE [LARGE SCALE GENOMIC DNA]</scope>
    <source>
        <strain evidence="1">PruArmRojPasFocal</strain>
    </source>
</reference>
<dbReference type="Proteomes" id="UP000507222">
    <property type="component" value="Unassembled WGS sequence"/>
</dbReference>
<proteinExistence type="predicted"/>
<accession>A0A6J5V1F6</accession>
<evidence type="ECO:0000313" key="1">
    <source>
        <dbReference type="EMBL" id="CAB4282770.1"/>
    </source>
</evidence>
<name>A0A6J5V1F6_PRUAR</name>
<evidence type="ECO:0000313" key="2">
    <source>
        <dbReference type="Proteomes" id="UP000507222"/>
    </source>
</evidence>